<dbReference type="RefSeq" id="XP_024391343.1">
    <property type="nucleotide sequence ID" value="XM_024535575.2"/>
</dbReference>
<dbReference type="InterPro" id="IPR016024">
    <property type="entry name" value="ARM-type_fold"/>
</dbReference>
<dbReference type="OrthoDB" id="8962942at2759"/>
<dbReference type="EMBL" id="ABEU02000012">
    <property type="status" value="NOT_ANNOTATED_CDS"/>
    <property type="molecule type" value="Genomic_DNA"/>
</dbReference>
<accession>A0A7I4AIW4</accession>
<reference evidence="1 2" key="1">
    <citation type="journal article" date="2008" name="Science">
        <title>The Physcomitrella genome reveals evolutionary insights into the conquest of land by plants.</title>
        <authorList>
            <person name="Rensing S."/>
            <person name="Lang D."/>
            <person name="Zimmer A."/>
            <person name="Terry A."/>
            <person name="Salamov A."/>
            <person name="Shapiro H."/>
            <person name="Nishiyama T."/>
            <person name="Perroud P.-F."/>
            <person name="Lindquist E."/>
            <person name="Kamisugi Y."/>
            <person name="Tanahashi T."/>
            <person name="Sakakibara K."/>
            <person name="Fujita T."/>
            <person name="Oishi K."/>
            <person name="Shin-I T."/>
            <person name="Kuroki Y."/>
            <person name="Toyoda A."/>
            <person name="Suzuki Y."/>
            <person name="Hashimoto A."/>
            <person name="Yamaguchi K."/>
            <person name="Sugano A."/>
            <person name="Kohara Y."/>
            <person name="Fujiyama A."/>
            <person name="Anterola A."/>
            <person name="Aoki S."/>
            <person name="Ashton N."/>
            <person name="Barbazuk W.B."/>
            <person name="Barker E."/>
            <person name="Bennetzen J."/>
            <person name="Bezanilla M."/>
            <person name="Blankenship R."/>
            <person name="Cho S.H."/>
            <person name="Dutcher S."/>
            <person name="Estelle M."/>
            <person name="Fawcett J.A."/>
            <person name="Gundlach H."/>
            <person name="Hanada K."/>
            <person name="Heyl A."/>
            <person name="Hicks K.A."/>
            <person name="Hugh J."/>
            <person name="Lohr M."/>
            <person name="Mayer K."/>
            <person name="Melkozernov A."/>
            <person name="Murata T."/>
            <person name="Nelson D."/>
            <person name="Pils B."/>
            <person name="Prigge M."/>
            <person name="Reiss B."/>
            <person name="Renner T."/>
            <person name="Rombauts S."/>
            <person name="Rushton P."/>
            <person name="Sanderfoot A."/>
            <person name="Schween G."/>
            <person name="Shiu S.-H."/>
            <person name="Stueber K."/>
            <person name="Theodoulou F.L."/>
            <person name="Tu H."/>
            <person name="Van de Peer Y."/>
            <person name="Verrier P.J."/>
            <person name="Waters E."/>
            <person name="Wood A."/>
            <person name="Yang L."/>
            <person name="Cove D."/>
            <person name="Cuming A."/>
            <person name="Hasebe M."/>
            <person name="Lucas S."/>
            <person name="Mishler D.B."/>
            <person name="Reski R."/>
            <person name="Grigoriev I."/>
            <person name="Quatrano R.S."/>
            <person name="Boore J.L."/>
        </authorList>
    </citation>
    <scope>NUCLEOTIDE SEQUENCE [LARGE SCALE GENOMIC DNA]</scope>
    <source>
        <strain evidence="1 2">cv. Gransden 2004</strain>
    </source>
</reference>
<dbReference type="InterPro" id="IPR008709">
    <property type="entry name" value="Neurochondrin"/>
</dbReference>
<evidence type="ECO:0008006" key="3">
    <source>
        <dbReference type="Google" id="ProtNLM"/>
    </source>
</evidence>
<dbReference type="Gramene" id="Pp3c12_9830V3.2">
    <property type="protein sequence ID" value="Pp3c12_9830V3.2"/>
    <property type="gene ID" value="Pp3c12_9830"/>
</dbReference>
<dbReference type="Proteomes" id="UP000006727">
    <property type="component" value="Chromosome 12"/>
</dbReference>
<sequence length="663" mass="72713">MDECLKLLQGTNDEQRLVGLLLATKIVKGNDLHDVRRVFDAIGFPFLNRLLRTGTGQARASGGGEAVGRNDKEQQRAYLHLALSIISAFCRLPEFAAMDETICKVPILVETLSSKEDEVAVGDALECLLAIGAGSDAGRESLLQKNVLTTVVHRLNMASPNANWTPLAVRLILFMFTTTGVIQEAMMCSQELATMVPIVARQLVFQQGVFKFEALSLLHYLLASEYSAPIRLAIQNASLSSDWHANVRSGLGVILNNRVVAEKRQLALEVIEAIVEIIGEPWLLGPMVVPEDQKPVPLDRFFMLVVETLRIETAVLLNEVARKMFGSGGQTTQVAESAGKQQGLATYLALLEHIVNVVVEQQDASGRLKESTLEFAFAALTEVIGLILEFLEDAQDNDVTCGDLLLGVVRLLGRYLAENPIAHRHSVSKLLAFLLTVTREGQDGSYEAVCFMLPALSQITTELDGCKALVFCGGHKQIVQFVRVATETGGLDSRAPIIDACDTLLNLLIKQKDGLGSAIKVADFIPALPSLANWAVQGKQVMECALAASLCTMVLGLTNEEALSQYPGFGPVGLHTVFKLILMNLERCQRAERLEEPAEEEDLWDIIVTGCSQYMQRYPSFKNMIKDSAWLQRFLGKRPMTATMEEVTRNPSLQLLLTSIYTS</sequence>
<reference evidence="1" key="3">
    <citation type="submission" date="2020-12" db="UniProtKB">
        <authorList>
            <consortium name="EnsemblPlants"/>
        </authorList>
    </citation>
    <scope>IDENTIFICATION</scope>
</reference>
<evidence type="ECO:0000313" key="2">
    <source>
        <dbReference type="Proteomes" id="UP000006727"/>
    </source>
</evidence>
<dbReference type="PANTHER" id="PTHR13109:SF7">
    <property type="entry name" value="NEUROCHONDRIN"/>
    <property type="match status" value="1"/>
</dbReference>
<reference evidence="1 2" key="2">
    <citation type="journal article" date="2018" name="Plant J.">
        <title>The Physcomitrella patens chromosome-scale assembly reveals moss genome structure and evolution.</title>
        <authorList>
            <person name="Lang D."/>
            <person name="Ullrich K.K."/>
            <person name="Murat F."/>
            <person name="Fuchs J."/>
            <person name="Jenkins J."/>
            <person name="Haas F.B."/>
            <person name="Piednoel M."/>
            <person name="Gundlach H."/>
            <person name="Van Bel M."/>
            <person name="Meyberg R."/>
            <person name="Vives C."/>
            <person name="Morata J."/>
            <person name="Symeonidi A."/>
            <person name="Hiss M."/>
            <person name="Muchero W."/>
            <person name="Kamisugi Y."/>
            <person name="Saleh O."/>
            <person name="Blanc G."/>
            <person name="Decker E.L."/>
            <person name="van Gessel N."/>
            <person name="Grimwood J."/>
            <person name="Hayes R.D."/>
            <person name="Graham S.W."/>
            <person name="Gunter L.E."/>
            <person name="McDaniel S.F."/>
            <person name="Hoernstein S.N.W."/>
            <person name="Larsson A."/>
            <person name="Li F.W."/>
            <person name="Perroud P.F."/>
            <person name="Phillips J."/>
            <person name="Ranjan P."/>
            <person name="Rokshar D.S."/>
            <person name="Rothfels C.J."/>
            <person name="Schneider L."/>
            <person name="Shu S."/>
            <person name="Stevenson D.W."/>
            <person name="Thummler F."/>
            <person name="Tillich M."/>
            <person name="Villarreal Aguilar J.C."/>
            <person name="Widiez T."/>
            <person name="Wong G.K."/>
            <person name="Wymore A."/>
            <person name="Zhang Y."/>
            <person name="Zimmer A.D."/>
            <person name="Quatrano R.S."/>
            <person name="Mayer K.F.X."/>
            <person name="Goodstein D."/>
            <person name="Casacuberta J.M."/>
            <person name="Vandepoele K."/>
            <person name="Reski R."/>
            <person name="Cuming A.C."/>
            <person name="Tuskan G.A."/>
            <person name="Maumus F."/>
            <person name="Salse J."/>
            <person name="Schmutz J."/>
            <person name="Rensing S.A."/>
        </authorList>
    </citation>
    <scope>NUCLEOTIDE SEQUENCE [LARGE SCALE GENOMIC DNA]</scope>
    <source>
        <strain evidence="1 2">cv. Gransden 2004</strain>
    </source>
</reference>
<dbReference type="PANTHER" id="PTHR13109">
    <property type="entry name" value="NEUROCHONDRIN"/>
    <property type="match status" value="1"/>
</dbReference>
<dbReference type="InParanoid" id="A0A7I4AIW4"/>
<dbReference type="KEGG" id="ppp:112289880"/>
<dbReference type="OMA" id="IVHYKKP"/>
<dbReference type="EnsemblPlants" id="Pp3c12_9830V3.2">
    <property type="protein sequence ID" value="Pp3c12_9830V3.2"/>
    <property type="gene ID" value="Pp3c12_9830"/>
</dbReference>
<organism evidence="1 2">
    <name type="scientific">Physcomitrium patens</name>
    <name type="common">Spreading-leaved earth moss</name>
    <name type="synonym">Physcomitrella patens</name>
    <dbReference type="NCBI Taxonomy" id="3218"/>
    <lineage>
        <taxon>Eukaryota</taxon>
        <taxon>Viridiplantae</taxon>
        <taxon>Streptophyta</taxon>
        <taxon>Embryophyta</taxon>
        <taxon>Bryophyta</taxon>
        <taxon>Bryophytina</taxon>
        <taxon>Bryopsida</taxon>
        <taxon>Funariidae</taxon>
        <taxon>Funariales</taxon>
        <taxon>Funariaceae</taxon>
        <taxon>Physcomitrium</taxon>
    </lineage>
</organism>
<protein>
    <recommendedName>
        <fullName evidence="3">Neurochondrin</fullName>
    </recommendedName>
</protein>
<gene>
    <name evidence="1" type="primary">LOC112289880</name>
</gene>
<dbReference type="FunCoup" id="A0A7I4AIW4">
    <property type="interactions" value="1456"/>
</dbReference>
<name>A0A7I4AIW4_PHYPA</name>
<evidence type="ECO:0000313" key="1">
    <source>
        <dbReference type="EnsemblPlants" id="Pp3c12_9830V3.2"/>
    </source>
</evidence>
<keyword evidence="2" id="KW-1185">Reference proteome</keyword>
<dbReference type="SUPFAM" id="SSF48371">
    <property type="entry name" value="ARM repeat"/>
    <property type="match status" value="1"/>
</dbReference>
<dbReference type="InterPro" id="IPR011989">
    <property type="entry name" value="ARM-like"/>
</dbReference>
<dbReference type="GeneID" id="112289880"/>
<dbReference type="Pfam" id="PF05536">
    <property type="entry name" value="Neurochondrin"/>
    <property type="match status" value="1"/>
</dbReference>
<dbReference type="Gene3D" id="1.25.10.10">
    <property type="entry name" value="Leucine-rich Repeat Variant"/>
    <property type="match status" value="1"/>
</dbReference>
<proteinExistence type="predicted"/>
<dbReference type="AlphaFoldDB" id="A0A7I4AIW4"/>